<dbReference type="GO" id="GO:0004385">
    <property type="term" value="F:GMP kinase activity"/>
    <property type="evidence" value="ECO:0007669"/>
    <property type="project" value="UniProtKB-UniRule"/>
</dbReference>
<dbReference type="Gene3D" id="3.40.50.300">
    <property type="entry name" value="P-loop containing nucleotide triphosphate hydrolases"/>
    <property type="match status" value="1"/>
</dbReference>
<evidence type="ECO:0000256" key="10">
    <source>
        <dbReference type="ARBA" id="ARBA00022840"/>
    </source>
</evidence>
<evidence type="ECO:0000256" key="7">
    <source>
        <dbReference type="ARBA" id="ARBA00022679"/>
    </source>
</evidence>
<sequence length="202" mass="23230">MQRQGLLIVISGPSGAGKGTICKALLQKNKDLKISVSCTTRSPREGEREGINYYFVSKEKFEDMIEKNEFLEYATVYGNYYGTPRKYVEEELKKGNDVILEIDIQGALMVKERYPEGVFIFILPPSMEELKNRIIKRGSETEDSLNTRFTAAFEEIKYMSKYDYAVVNDYVDEAVKKIECIIVAEKCKCNRMLRAGYFEQEG</sequence>
<reference evidence="15 16" key="1">
    <citation type="journal article" date="2011" name="J. Bacteriol.">
        <title>Draft genome sequence of Caloramator australicus strain RC3T, a thermoanaerobe from the Great Artesian Basin of Australia.</title>
        <authorList>
            <person name="Ogg C.D."/>
            <person name="Patel B.K.C."/>
        </authorList>
    </citation>
    <scope>NUCLEOTIDE SEQUENCE [LARGE SCALE GENOMIC DNA]</scope>
    <source>
        <strain evidence="15 16">RC3</strain>
    </source>
</reference>
<dbReference type="InterPro" id="IPR020590">
    <property type="entry name" value="Guanylate_kinase_CS"/>
</dbReference>
<evidence type="ECO:0000256" key="13">
    <source>
        <dbReference type="HAMAP-Rule" id="MF_00328"/>
    </source>
</evidence>
<dbReference type="PROSITE" id="PS50052">
    <property type="entry name" value="GUANYLATE_KINASE_2"/>
    <property type="match status" value="1"/>
</dbReference>
<evidence type="ECO:0000313" key="15">
    <source>
        <dbReference type="EMBL" id="CCJ34178.1"/>
    </source>
</evidence>
<keyword evidence="8 13" id="KW-0547">Nucleotide-binding</keyword>
<dbReference type="SUPFAM" id="SSF52540">
    <property type="entry name" value="P-loop containing nucleoside triphosphate hydrolases"/>
    <property type="match status" value="1"/>
</dbReference>
<evidence type="ECO:0000313" key="16">
    <source>
        <dbReference type="Proteomes" id="UP000007652"/>
    </source>
</evidence>
<name>I7LK39_9CLOT</name>
<dbReference type="AlphaFoldDB" id="I7LK39"/>
<keyword evidence="10 13" id="KW-0067">ATP-binding</keyword>
<feature type="binding site" evidence="13">
    <location>
        <begin position="12"/>
        <end position="19"/>
    </location>
    <ligand>
        <name>ATP</name>
        <dbReference type="ChEBI" id="CHEBI:30616"/>
    </ligand>
</feature>
<comment type="function">
    <text evidence="1 13">Essential for recycling GMP and indirectly, cGMP.</text>
</comment>
<evidence type="ECO:0000256" key="1">
    <source>
        <dbReference type="ARBA" id="ARBA00003531"/>
    </source>
</evidence>
<dbReference type="InterPro" id="IPR017665">
    <property type="entry name" value="Guanylate_kinase"/>
</dbReference>
<dbReference type="FunFam" id="3.40.50.300:FF:000855">
    <property type="entry name" value="Guanylate kinase"/>
    <property type="match status" value="1"/>
</dbReference>
<dbReference type="STRING" id="857293.CAAU_2094"/>
<dbReference type="FunFam" id="3.30.63.10:FF:000005">
    <property type="entry name" value="Guanylate kinase"/>
    <property type="match status" value="1"/>
</dbReference>
<evidence type="ECO:0000256" key="2">
    <source>
        <dbReference type="ARBA" id="ARBA00004496"/>
    </source>
</evidence>
<keyword evidence="6 13" id="KW-0963">Cytoplasm</keyword>
<comment type="subcellular location">
    <subcellularLocation>
        <location evidence="2 13">Cytoplasm</location>
    </subcellularLocation>
</comment>
<evidence type="ECO:0000256" key="6">
    <source>
        <dbReference type="ARBA" id="ARBA00022490"/>
    </source>
</evidence>
<dbReference type="NCBIfam" id="TIGR03263">
    <property type="entry name" value="guanyl_kin"/>
    <property type="match status" value="1"/>
</dbReference>
<gene>
    <name evidence="13" type="primary">gmk</name>
    <name evidence="15" type="ORF">CAAU_2094</name>
</gene>
<dbReference type="Pfam" id="PF00625">
    <property type="entry name" value="Guanylate_kin"/>
    <property type="match status" value="1"/>
</dbReference>
<dbReference type="InterPro" id="IPR027417">
    <property type="entry name" value="P-loop_NTPase"/>
</dbReference>
<accession>I7LK39</accession>
<evidence type="ECO:0000256" key="11">
    <source>
        <dbReference type="ARBA" id="ARBA00030128"/>
    </source>
</evidence>
<dbReference type="EC" id="2.7.4.8" evidence="4 13"/>
<dbReference type="SMART" id="SM00072">
    <property type="entry name" value="GuKc"/>
    <property type="match status" value="1"/>
</dbReference>
<dbReference type="GO" id="GO:0005829">
    <property type="term" value="C:cytosol"/>
    <property type="evidence" value="ECO:0007669"/>
    <property type="project" value="TreeGrafter"/>
</dbReference>
<dbReference type="Gene3D" id="3.30.63.10">
    <property type="entry name" value="Guanylate Kinase phosphate binding domain"/>
    <property type="match status" value="1"/>
</dbReference>
<evidence type="ECO:0000256" key="4">
    <source>
        <dbReference type="ARBA" id="ARBA00012961"/>
    </source>
</evidence>
<evidence type="ECO:0000256" key="5">
    <source>
        <dbReference type="ARBA" id="ARBA00016296"/>
    </source>
</evidence>
<dbReference type="Proteomes" id="UP000007652">
    <property type="component" value="Unassembled WGS sequence"/>
</dbReference>
<dbReference type="eggNOG" id="COG0194">
    <property type="taxonomic scope" value="Bacteria"/>
</dbReference>
<evidence type="ECO:0000256" key="12">
    <source>
        <dbReference type="ARBA" id="ARBA00048594"/>
    </source>
</evidence>
<organism evidence="15 16">
    <name type="scientific">Caloramator australicus RC3</name>
    <dbReference type="NCBI Taxonomy" id="857293"/>
    <lineage>
        <taxon>Bacteria</taxon>
        <taxon>Bacillati</taxon>
        <taxon>Bacillota</taxon>
        <taxon>Clostridia</taxon>
        <taxon>Eubacteriales</taxon>
        <taxon>Clostridiaceae</taxon>
        <taxon>Caloramator</taxon>
    </lineage>
</organism>
<evidence type="ECO:0000256" key="8">
    <source>
        <dbReference type="ARBA" id="ARBA00022741"/>
    </source>
</evidence>
<proteinExistence type="inferred from homology"/>
<dbReference type="RefSeq" id="WP_008909434.1">
    <property type="nucleotide sequence ID" value="NZ_CAKP01000111.1"/>
</dbReference>
<keyword evidence="16" id="KW-1185">Reference proteome</keyword>
<dbReference type="HAMAP" id="MF_00328">
    <property type="entry name" value="Guanylate_kinase"/>
    <property type="match status" value="1"/>
</dbReference>
<dbReference type="PANTHER" id="PTHR23117">
    <property type="entry name" value="GUANYLATE KINASE-RELATED"/>
    <property type="match status" value="1"/>
</dbReference>
<dbReference type="EMBL" id="CAKP01000111">
    <property type="protein sequence ID" value="CCJ34178.1"/>
    <property type="molecule type" value="Genomic_DNA"/>
</dbReference>
<comment type="caution">
    <text evidence="15">The sequence shown here is derived from an EMBL/GenBank/DDBJ whole genome shotgun (WGS) entry which is preliminary data.</text>
</comment>
<dbReference type="InterPro" id="IPR008144">
    <property type="entry name" value="Guanylate_kin-like_dom"/>
</dbReference>
<comment type="similarity">
    <text evidence="3 13">Belongs to the guanylate kinase family.</text>
</comment>
<evidence type="ECO:0000259" key="14">
    <source>
        <dbReference type="PROSITE" id="PS50052"/>
    </source>
</evidence>
<keyword evidence="9 13" id="KW-0418">Kinase</keyword>
<protein>
    <recommendedName>
        <fullName evidence="5 13">Guanylate kinase</fullName>
        <ecNumber evidence="4 13">2.7.4.8</ecNumber>
    </recommendedName>
    <alternativeName>
        <fullName evidence="11 13">GMP kinase</fullName>
    </alternativeName>
</protein>
<dbReference type="CDD" id="cd00071">
    <property type="entry name" value="GMPK"/>
    <property type="match status" value="1"/>
</dbReference>
<dbReference type="PROSITE" id="PS00856">
    <property type="entry name" value="GUANYLATE_KINASE_1"/>
    <property type="match status" value="1"/>
</dbReference>
<dbReference type="GO" id="GO:0005524">
    <property type="term" value="F:ATP binding"/>
    <property type="evidence" value="ECO:0007669"/>
    <property type="project" value="UniProtKB-UniRule"/>
</dbReference>
<keyword evidence="7 13" id="KW-0808">Transferase</keyword>
<evidence type="ECO:0000256" key="3">
    <source>
        <dbReference type="ARBA" id="ARBA00005790"/>
    </source>
</evidence>
<evidence type="ECO:0000256" key="9">
    <source>
        <dbReference type="ARBA" id="ARBA00022777"/>
    </source>
</evidence>
<comment type="catalytic activity">
    <reaction evidence="12 13">
        <text>GMP + ATP = GDP + ADP</text>
        <dbReference type="Rhea" id="RHEA:20780"/>
        <dbReference type="ChEBI" id="CHEBI:30616"/>
        <dbReference type="ChEBI" id="CHEBI:58115"/>
        <dbReference type="ChEBI" id="CHEBI:58189"/>
        <dbReference type="ChEBI" id="CHEBI:456216"/>
        <dbReference type="EC" id="2.7.4.8"/>
    </reaction>
</comment>
<dbReference type="PANTHER" id="PTHR23117:SF13">
    <property type="entry name" value="GUANYLATE KINASE"/>
    <property type="match status" value="1"/>
</dbReference>
<dbReference type="InterPro" id="IPR008145">
    <property type="entry name" value="GK/Ca_channel_bsu"/>
</dbReference>
<feature type="domain" description="Guanylate kinase-like" evidence="14">
    <location>
        <begin position="5"/>
        <end position="183"/>
    </location>
</feature>